<dbReference type="PANTHER" id="PTHR38693:SF1">
    <property type="entry name" value="UBIQUINONE BIOSYNTHESIS ACCESSORY FACTOR UBIJ"/>
    <property type="match status" value="1"/>
</dbReference>
<dbReference type="InterPro" id="IPR003033">
    <property type="entry name" value="SCP2_sterol-bd_dom"/>
</dbReference>
<comment type="subcellular location">
    <subcellularLocation>
        <location evidence="1">Cytoplasm</location>
    </subcellularLocation>
</comment>
<dbReference type="GO" id="GO:0005737">
    <property type="term" value="C:cytoplasm"/>
    <property type="evidence" value="ECO:0007669"/>
    <property type="project" value="UniProtKB-SubCell"/>
</dbReference>
<comment type="pathway">
    <text evidence="1">Cofactor biosynthesis; ubiquinone biosynthesis.</text>
</comment>
<keyword evidence="1" id="KW-0831">Ubiquinone biosynthesis</keyword>
<dbReference type="GO" id="GO:0006744">
    <property type="term" value="P:ubiquinone biosynthetic process"/>
    <property type="evidence" value="ECO:0007669"/>
    <property type="project" value="UniProtKB-UniRule"/>
</dbReference>
<dbReference type="EMBL" id="BMFO01000002">
    <property type="protein sequence ID" value="GGF88493.1"/>
    <property type="molecule type" value="Genomic_DNA"/>
</dbReference>
<organism evidence="3 4">
    <name type="scientific">Arenimonas maotaiensis</name>
    <dbReference type="NCBI Taxonomy" id="1446479"/>
    <lineage>
        <taxon>Bacteria</taxon>
        <taxon>Pseudomonadati</taxon>
        <taxon>Pseudomonadota</taxon>
        <taxon>Gammaproteobacteria</taxon>
        <taxon>Lysobacterales</taxon>
        <taxon>Lysobacteraceae</taxon>
        <taxon>Arenimonas</taxon>
    </lineage>
</organism>
<reference evidence="3" key="1">
    <citation type="journal article" date="2014" name="Int. J. Syst. Evol. Microbiol.">
        <title>Complete genome sequence of Corynebacterium casei LMG S-19264T (=DSM 44701T), isolated from a smear-ripened cheese.</title>
        <authorList>
            <consortium name="US DOE Joint Genome Institute (JGI-PGF)"/>
            <person name="Walter F."/>
            <person name="Albersmeier A."/>
            <person name="Kalinowski J."/>
            <person name="Ruckert C."/>
        </authorList>
    </citation>
    <scope>NUCLEOTIDE SEQUENCE</scope>
    <source>
        <strain evidence="3">CGMCC 1.12726</strain>
    </source>
</reference>
<evidence type="ECO:0000256" key="1">
    <source>
        <dbReference type="HAMAP-Rule" id="MF_02215"/>
    </source>
</evidence>
<name>A0A917CIH2_9GAMM</name>
<dbReference type="Proteomes" id="UP000632858">
    <property type="component" value="Unassembled WGS sequence"/>
</dbReference>
<protein>
    <recommendedName>
        <fullName evidence="1">Ubiquinone biosynthesis accessory factor UbiJ</fullName>
    </recommendedName>
</protein>
<proteinExistence type="inferred from homology"/>
<sequence>MNTPASPFDAVKPLAGRVLEQALNRLLALDEASRDKLRTLDGRRIEAHLQSPDIALAIDVREGHLHIGPVTPGVEADVSVKSRLSGLLQSLPLLAQGKTAVGAMRISGDVELARVLQDLVKGFDPDWQAPFVTAFGPVLGPQVAKMLREGLRHARVSAANLARSGAEYATEEARVVVGRAELEAFHADVDRLRQRGDRLQARVDRLLDGLR</sequence>
<accession>A0A917CIH2</accession>
<keyword evidence="4" id="KW-1185">Reference proteome</keyword>
<evidence type="ECO:0000259" key="2">
    <source>
        <dbReference type="Pfam" id="PF02036"/>
    </source>
</evidence>
<comment type="caution">
    <text evidence="3">The sequence shown here is derived from an EMBL/GenBank/DDBJ whole genome shotgun (WGS) entry which is preliminary data.</text>
</comment>
<evidence type="ECO:0000313" key="4">
    <source>
        <dbReference type="Proteomes" id="UP000632858"/>
    </source>
</evidence>
<evidence type="ECO:0000313" key="3">
    <source>
        <dbReference type="EMBL" id="GGF88493.1"/>
    </source>
</evidence>
<feature type="domain" description="SCP2" evidence="2">
    <location>
        <begin position="23"/>
        <end position="121"/>
    </location>
</feature>
<dbReference type="Pfam" id="PF02036">
    <property type="entry name" value="SCP2"/>
    <property type="match status" value="1"/>
</dbReference>
<dbReference type="HAMAP" id="MF_02215">
    <property type="entry name" value="UbiJ"/>
    <property type="match status" value="1"/>
</dbReference>
<reference evidence="3" key="2">
    <citation type="submission" date="2020-09" db="EMBL/GenBank/DDBJ databases">
        <authorList>
            <person name="Sun Q."/>
            <person name="Zhou Y."/>
        </authorList>
    </citation>
    <scope>NUCLEOTIDE SEQUENCE</scope>
    <source>
        <strain evidence="3">CGMCC 1.12726</strain>
    </source>
</reference>
<dbReference type="InterPro" id="IPR038989">
    <property type="entry name" value="UbiJ"/>
</dbReference>
<dbReference type="PANTHER" id="PTHR38693">
    <property type="entry name" value="UBIQUINONE BIOSYNTHESIS PROTEIN UBIJ"/>
    <property type="match status" value="1"/>
</dbReference>
<keyword evidence="1" id="KW-0963">Cytoplasm</keyword>
<comment type="similarity">
    <text evidence="1">Belongs to the UbiJ family.</text>
</comment>
<dbReference type="RefSeq" id="WP_188448059.1">
    <property type="nucleotide sequence ID" value="NZ_BMFO01000002.1"/>
</dbReference>
<dbReference type="AlphaFoldDB" id="A0A917CIH2"/>
<comment type="function">
    <text evidence="1">Required for ubiquinone (coenzyme Q) biosynthesis. Binds hydrophobic ubiquinone biosynthetic intermediates via its SCP2 domain and is essential for the stability of the Ubi complex. May constitute a docking platform where Ubi enzymes assemble and access their SCP2-bound polyprenyl substrates.</text>
</comment>
<gene>
    <name evidence="1" type="primary">ubiJ</name>
    <name evidence="3" type="ORF">GCM10010960_07960</name>
</gene>